<dbReference type="SUPFAM" id="SSF82199">
    <property type="entry name" value="SET domain"/>
    <property type="match status" value="1"/>
</dbReference>
<dbReference type="EMBL" id="JBFOLJ010000001">
    <property type="protein sequence ID" value="KAL2555922.1"/>
    <property type="molecule type" value="Genomic_DNA"/>
</dbReference>
<gene>
    <name evidence="3" type="ORF">Fot_00661</name>
</gene>
<reference evidence="4" key="1">
    <citation type="submission" date="2024-07" db="EMBL/GenBank/DDBJ databases">
        <title>Two chromosome-level genome assemblies of Korean endemic species Abeliophyllum distichum and Forsythia ovata (Oleaceae).</title>
        <authorList>
            <person name="Jang H."/>
        </authorList>
    </citation>
    <scope>NUCLEOTIDE SEQUENCE [LARGE SCALE GENOMIC DNA]</scope>
</reference>
<dbReference type="PANTHER" id="PTHR47337:SF1">
    <property type="entry name" value="TETRATRICOPEPTIDE REPEAT (TPR)-LIKE SUPERFAMILY PROTEIN"/>
    <property type="match status" value="1"/>
</dbReference>
<dbReference type="InterPro" id="IPR011990">
    <property type="entry name" value="TPR-like_helical_dom_sf"/>
</dbReference>
<dbReference type="InterPro" id="IPR001214">
    <property type="entry name" value="SET_dom"/>
</dbReference>
<evidence type="ECO:0000313" key="4">
    <source>
        <dbReference type="Proteomes" id="UP001604277"/>
    </source>
</evidence>
<dbReference type="InterPro" id="IPR019734">
    <property type="entry name" value="TPR_rpt"/>
</dbReference>
<feature type="domain" description="SET" evidence="2">
    <location>
        <begin position="302"/>
        <end position="596"/>
    </location>
</feature>
<evidence type="ECO:0000256" key="1">
    <source>
        <dbReference type="PROSITE-ProRule" id="PRU00339"/>
    </source>
</evidence>
<keyword evidence="1" id="KW-0802">TPR repeat</keyword>
<dbReference type="PANTHER" id="PTHR47337">
    <property type="entry name" value="TETRATRICOPEPTIDE REPEAT (TPR)-LIKE SUPERFAMILY PROTEIN"/>
    <property type="match status" value="1"/>
</dbReference>
<name>A0ABD1X1S5_9LAMI</name>
<feature type="repeat" description="TPR" evidence="1">
    <location>
        <begin position="150"/>
        <end position="183"/>
    </location>
</feature>
<dbReference type="PROSITE" id="PS50280">
    <property type="entry name" value="SET"/>
    <property type="match status" value="1"/>
</dbReference>
<dbReference type="Gene3D" id="1.25.40.10">
    <property type="entry name" value="Tetratricopeptide repeat domain"/>
    <property type="match status" value="2"/>
</dbReference>
<sequence length="865" mass="96249">MGPGFGIVANSTQQHQRGKICSRAIVRCRETVCPAPTVVRPTTAVQVLRQNPIPAAAPPSLGVGVPLSDCECSNSGENIAGKKNLMLMEKLKSVIPAPLKQIISESNPDDLPFTCTSLLDFFNHLPLFHQMVRDLTDPEMGLCGKNKEAALEAKAKGNECFSKGDYPNALRFYSQALRVAPTDAEDVEKNLVGMLYVNRAAALHKMGLFLECLRDSSRALIISPSSAKAWFRRAKANASLGNNEDAIQDLNLSLNMETSLSGKRQIQSELRMVLDQSKQTSDTLEKPNDDNLDILGDEPLQIKLQSVPTPTKGRGMVSLTDIPRASLIHKEDPYAAIILKPCRETHCHFCFNELPADTVPCASCSIPLYCSLQCQAGGQDFGYHLKRCGFPENLSDDLQDHVRRVTSLSFSSNNDYIAEHRHECHGVHWPAVLPSDVVLAGRVIRKHIHQQGQCSADSNIHGILDLCHNYGQLSPERKLELHIYSIILSCCLEHVCQLKLPMSSVIASQIVILLSQIRVNSMAIVRMKFSDLKEPLEQERTCSVEQVRVGQAVYSVGSLFNHSCQPNVHAYFLSRTLYVRATEFVATGYQLELSYGPQVGQFTCKDRQQLLEDRYSFICQCSGCAHLNLSDLVLSAYRCNKPNCFGVVLDSCVCKYEKQKLNRYCCALTIPRTHKQTDMLNDDINKVAHRVFEQTCQNDQFEPGSCWSCGSYCDLQASQETIIKAETCVSRLQEAVASNEIPTNALLDALKSVGILRMHFHSYNKRIAEVEDNVAQAFCLVGELQAALDHCQASVEVLEKLYDPNHIVIGNELIKLISVQLSMGRDTASDNIDRLAAIFSRYYGSHAEIIFPHLHYLKERNLCTS</sequence>
<dbReference type="PROSITE" id="PS50005">
    <property type="entry name" value="TPR"/>
    <property type="match status" value="1"/>
</dbReference>
<comment type="caution">
    <text evidence="3">The sequence shown here is derived from an EMBL/GenBank/DDBJ whole genome shotgun (WGS) entry which is preliminary data.</text>
</comment>
<dbReference type="Proteomes" id="UP001604277">
    <property type="component" value="Unassembled WGS sequence"/>
</dbReference>
<dbReference type="Gene3D" id="2.170.270.10">
    <property type="entry name" value="SET domain"/>
    <property type="match status" value="1"/>
</dbReference>
<dbReference type="Pfam" id="PF00856">
    <property type="entry name" value="SET"/>
    <property type="match status" value="1"/>
</dbReference>
<evidence type="ECO:0000313" key="3">
    <source>
        <dbReference type="EMBL" id="KAL2555922.1"/>
    </source>
</evidence>
<organism evidence="3 4">
    <name type="scientific">Forsythia ovata</name>
    <dbReference type="NCBI Taxonomy" id="205694"/>
    <lineage>
        <taxon>Eukaryota</taxon>
        <taxon>Viridiplantae</taxon>
        <taxon>Streptophyta</taxon>
        <taxon>Embryophyta</taxon>
        <taxon>Tracheophyta</taxon>
        <taxon>Spermatophyta</taxon>
        <taxon>Magnoliopsida</taxon>
        <taxon>eudicotyledons</taxon>
        <taxon>Gunneridae</taxon>
        <taxon>Pentapetalae</taxon>
        <taxon>asterids</taxon>
        <taxon>lamiids</taxon>
        <taxon>Lamiales</taxon>
        <taxon>Oleaceae</taxon>
        <taxon>Forsythieae</taxon>
        <taxon>Forsythia</taxon>
    </lineage>
</organism>
<dbReference type="SUPFAM" id="SSF144232">
    <property type="entry name" value="HIT/MYND zinc finger-like"/>
    <property type="match status" value="1"/>
</dbReference>
<keyword evidence="4" id="KW-1185">Reference proteome</keyword>
<accession>A0ABD1X1S5</accession>
<proteinExistence type="predicted"/>
<dbReference type="SMART" id="SM00028">
    <property type="entry name" value="TPR"/>
    <property type="match status" value="4"/>
</dbReference>
<protein>
    <submittedName>
        <fullName evidence="3">Tetratricopeptide repeat (TPR)-like superfamily protein</fullName>
    </submittedName>
</protein>
<dbReference type="InterPro" id="IPR046341">
    <property type="entry name" value="SET_dom_sf"/>
</dbReference>
<dbReference type="SUPFAM" id="SSF48452">
    <property type="entry name" value="TPR-like"/>
    <property type="match status" value="1"/>
</dbReference>
<evidence type="ECO:0000259" key="2">
    <source>
        <dbReference type="PROSITE" id="PS50280"/>
    </source>
</evidence>
<dbReference type="AlphaFoldDB" id="A0ABD1X1S5"/>